<reference evidence="6" key="1">
    <citation type="submission" date="2020-02" db="EMBL/GenBank/DDBJ databases">
        <authorList>
            <person name="Scholz U."/>
            <person name="Mascher M."/>
            <person name="Fiebig A."/>
        </authorList>
    </citation>
    <scope>NUCLEOTIDE SEQUENCE</scope>
</reference>
<feature type="compositionally biased region" description="Pro residues" evidence="4">
    <location>
        <begin position="1"/>
        <end position="26"/>
    </location>
</feature>
<evidence type="ECO:0000313" key="7">
    <source>
        <dbReference type="Proteomes" id="UP000663760"/>
    </source>
</evidence>
<sequence>MERPTTPIPASPRPSPVAAAAPPPPTIFVQAEPHTFRDLVQKHTGAPPADKLPVAAPPARSAVGPRRPAFKLQERRPSVRKLEIKLGLTSLHQAQPSPRSPQAPPTPRQQYLLLAAAGAPAASFPSPVTPLWAAPLFSPAASDEDRAIAEKGFYLHPSPRGGSDPPELLPLFPLASLRQADDGEQNQSKNQNQRQRGEDGRPDSATPWADA</sequence>
<feature type="region of interest" description="Disordered" evidence="4">
    <location>
        <begin position="152"/>
        <end position="211"/>
    </location>
</feature>
<feature type="domain" description="VQ" evidence="5">
    <location>
        <begin position="23"/>
        <end position="49"/>
    </location>
</feature>
<gene>
    <name evidence="6" type="ORF">SI8410_14018795</name>
</gene>
<organism evidence="6 7">
    <name type="scientific">Spirodela intermedia</name>
    <name type="common">Intermediate duckweed</name>
    <dbReference type="NCBI Taxonomy" id="51605"/>
    <lineage>
        <taxon>Eukaryota</taxon>
        <taxon>Viridiplantae</taxon>
        <taxon>Streptophyta</taxon>
        <taxon>Embryophyta</taxon>
        <taxon>Tracheophyta</taxon>
        <taxon>Spermatophyta</taxon>
        <taxon>Magnoliopsida</taxon>
        <taxon>Liliopsida</taxon>
        <taxon>Araceae</taxon>
        <taxon>Lemnoideae</taxon>
        <taxon>Spirodela</taxon>
    </lineage>
</organism>
<feature type="compositionally biased region" description="Basic and acidic residues" evidence="4">
    <location>
        <begin position="72"/>
        <end position="84"/>
    </location>
</feature>
<evidence type="ECO:0000256" key="2">
    <source>
        <dbReference type="ARBA" id="ARBA00022553"/>
    </source>
</evidence>
<dbReference type="Proteomes" id="UP000663760">
    <property type="component" value="Chromosome 14"/>
</dbReference>
<accession>A0A7I8LDM1</accession>
<dbReference type="InterPro" id="IPR008889">
    <property type="entry name" value="VQ"/>
</dbReference>
<proteinExistence type="predicted"/>
<dbReference type="GO" id="GO:0005634">
    <property type="term" value="C:nucleus"/>
    <property type="evidence" value="ECO:0007669"/>
    <property type="project" value="UniProtKB-SubCell"/>
</dbReference>
<feature type="region of interest" description="Disordered" evidence="4">
    <location>
        <begin position="1"/>
        <end position="28"/>
    </location>
</feature>
<dbReference type="InterPro" id="IPR039611">
    <property type="entry name" value="VQ_4/11/13/19/31/33"/>
</dbReference>
<evidence type="ECO:0000256" key="1">
    <source>
        <dbReference type="ARBA" id="ARBA00004123"/>
    </source>
</evidence>
<evidence type="ECO:0000259" key="5">
    <source>
        <dbReference type="Pfam" id="PF05678"/>
    </source>
</evidence>
<feature type="compositionally biased region" description="Low complexity" evidence="4">
    <location>
        <begin position="185"/>
        <end position="194"/>
    </location>
</feature>
<feature type="compositionally biased region" description="Pro residues" evidence="4">
    <location>
        <begin position="98"/>
        <end position="107"/>
    </location>
</feature>
<dbReference type="PANTHER" id="PTHR33402:SF19">
    <property type="entry name" value="VQ MOTIF-CONTAINING PROTEIN 11"/>
    <property type="match status" value="1"/>
</dbReference>
<dbReference type="EMBL" id="LR746277">
    <property type="protein sequence ID" value="CAA7408117.1"/>
    <property type="molecule type" value="Genomic_DNA"/>
</dbReference>
<keyword evidence="3" id="KW-0539">Nucleus</keyword>
<feature type="region of interest" description="Disordered" evidence="4">
    <location>
        <begin position="41"/>
        <end position="111"/>
    </location>
</feature>
<keyword evidence="7" id="KW-1185">Reference proteome</keyword>
<keyword evidence="2" id="KW-0597">Phosphoprotein</keyword>
<name>A0A7I8LDM1_SPIIN</name>
<dbReference type="AlphaFoldDB" id="A0A7I8LDM1"/>
<comment type="subcellular location">
    <subcellularLocation>
        <location evidence="1">Nucleus</location>
    </subcellularLocation>
</comment>
<evidence type="ECO:0000256" key="3">
    <source>
        <dbReference type="ARBA" id="ARBA00023242"/>
    </source>
</evidence>
<dbReference type="Pfam" id="PF05678">
    <property type="entry name" value="VQ"/>
    <property type="match status" value="1"/>
</dbReference>
<dbReference type="OrthoDB" id="776586at2759"/>
<evidence type="ECO:0000313" key="6">
    <source>
        <dbReference type="EMBL" id="CAA7408117.1"/>
    </source>
</evidence>
<evidence type="ECO:0000256" key="4">
    <source>
        <dbReference type="SAM" id="MobiDB-lite"/>
    </source>
</evidence>
<dbReference type="PANTHER" id="PTHR33402">
    <property type="entry name" value="VQ MOTIF-CONTAINING PROTEIN 11-LIKE"/>
    <property type="match status" value="1"/>
</dbReference>
<protein>
    <recommendedName>
        <fullName evidence="5">VQ domain-containing protein</fullName>
    </recommendedName>
</protein>